<evidence type="ECO:0000313" key="3">
    <source>
        <dbReference type="Proteomes" id="UP000032545"/>
    </source>
</evidence>
<evidence type="ECO:0000256" key="1">
    <source>
        <dbReference type="SAM" id="MobiDB-lite"/>
    </source>
</evidence>
<feature type="compositionally biased region" description="Basic residues" evidence="1">
    <location>
        <begin position="173"/>
        <end position="183"/>
    </location>
</feature>
<feature type="compositionally biased region" description="Basic residues" evidence="1">
    <location>
        <begin position="254"/>
        <end position="267"/>
    </location>
</feature>
<feature type="region of interest" description="Disordered" evidence="1">
    <location>
        <begin position="123"/>
        <end position="322"/>
    </location>
</feature>
<accession>A0A0D8BL20</accession>
<gene>
    <name evidence="2" type="ORF">FF36_00792</name>
</gene>
<sequence length="322" mass="35562">MHGQGVTRVHQPRGGPVEEPVGQRDQRVGVTPPIPCDHDLLPVRGHPTLVARAGACWETVAGQGGGVLETGPGGVQRGNQPGALVRGQDRTQTQHAVAVERPGHSPCGPPDLRITIGLPVGTDEPLHLTGRAASGTGQPQLLSGGLGDPGHRPHLRIRHRARRERRPKDRKTLQRPRRRHLLPRRAQADTAPPGQPVRTRPHPDPRPATPTVERRHRQQPATARRGDPPRPPADRLLHLPQRCDLHIHPDQRARIRRGRGDRRRGRECRRCTHQDHRARGVIDQRTRRSSHPPPTKTQHKIIRGEGRRGHGGAAGTPPEPRI</sequence>
<keyword evidence="3" id="KW-1185">Reference proteome</keyword>
<feature type="compositionally biased region" description="Basic and acidic residues" evidence="1">
    <location>
        <begin position="268"/>
        <end position="286"/>
    </location>
</feature>
<reference evidence="2 3" key="2">
    <citation type="journal article" date="2016" name="Genome Announc.">
        <title>Permanent Draft Genome Sequences for Two Variants of Frankia sp. Strain CpI1, the First Frankia Strain Isolated from Root Nodules of Comptonia peregrina.</title>
        <authorList>
            <person name="Oshone R."/>
            <person name="Hurst S.G.IV."/>
            <person name="Abebe-Akele F."/>
            <person name="Simpson S."/>
            <person name="Morris K."/>
            <person name="Thomas W.K."/>
            <person name="Tisa L.S."/>
        </authorList>
    </citation>
    <scope>NUCLEOTIDE SEQUENCE [LARGE SCALE GENOMIC DNA]</scope>
    <source>
        <strain evidence="3">CpI1-S</strain>
    </source>
</reference>
<organism evidence="2 3">
    <name type="scientific">Frankia torreyi</name>
    <dbReference type="NCBI Taxonomy" id="1856"/>
    <lineage>
        <taxon>Bacteria</taxon>
        <taxon>Bacillati</taxon>
        <taxon>Actinomycetota</taxon>
        <taxon>Actinomycetes</taxon>
        <taxon>Frankiales</taxon>
        <taxon>Frankiaceae</taxon>
        <taxon>Frankia</taxon>
    </lineage>
</organism>
<protein>
    <submittedName>
        <fullName evidence="2">Uncharacterized protein</fullName>
    </submittedName>
</protein>
<name>A0A0D8BL20_9ACTN</name>
<evidence type="ECO:0000313" key="2">
    <source>
        <dbReference type="EMBL" id="KJE24785.1"/>
    </source>
</evidence>
<dbReference type="AlphaFoldDB" id="A0A0D8BL20"/>
<dbReference type="PATRIC" id="fig|1502723.3.peg.3363"/>
<feature type="compositionally biased region" description="Basic residues" evidence="1">
    <location>
        <begin position="152"/>
        <end position="165"/>
    </location>
</feature>
<reference evidence="3" key="1">
    <citation type="submission" date="2015-02" db="EMBL/GenBank/DDBJ databases">
        <title>Draft Genome of Frankia sp. CpI1-S.</title>
        <authorList>
            <person name="Oshone R.T."/>
            <person name="Ngom M."/>
            <person name="Ghodhbane-Gtari F."/>
            <person name="Gtari M."/>
            <person name="Morris K."/>
            <person name="Thomas K."/>
            <person name="Sen A."/>
            <person name="Tisa L.S."/>
        </authorList>
    </citation>
    <scope>NUCLEOTIDE SEQUENCE [LARGE SCALE GENOMIC DNA]</scope>
    <source>
        <strain evidence="3">CpI1-S</strain>
    </source>
</reference>
<feature type="compositionally biased region" description="Basic and acidic residues" evidence="1">
    <location>
        <begin position="224"/>
        <end position="253"/>
    </location>
</feature>
<feature type="region of interest" description="Disordered" evidence="1">
    <location>
        <begin position="1"/>
        <end position="30"/>
    </location>
</feature>
<dbReference type="EMBL" id="JYFN01000004">
    <property type="protein sequence ID" value="KJE24785.1"/>
    <property type="molecule type" value="Genomic_DNA"/>
</dbReference>
<comment type="caution">
    <text evidence="2">The sequence shown here is derived from an EMBL/GenBank/DDBJ whole genome shotgun (WGS) entry which is preliminary data.</text>
</comment>
<dbReference type="Proteomes" id="UP000032545">
    <property type="component" value="Unassembled WGS sequence"/>
</dbReference>
<proteinExistence type="predicted"/>